<dbReference type="PANTHER" id="PTHR40547">
    <property type="entry name" value="SLL0298 PROTEIN"/>
    <property type="match status" value="1"/>
</dbReference>
<evidence type="ECO:0000256" key="1">
    <source>
        <dbReference type="SAM" id="Phobius"/>
    </source>
</evidence>
<keyword evidence="4" id="KW-1185">Reference proteome</keyword>
<dbReference type="OrthoDB" id="9786029at2"/>
<evidence type="ECO:0000313" key="3">
    <source>
        <dbReference type="EMBL" id="APZ42506.1"/>
    </source>
</evidence>
<feature type="transmembrane region" description="Helical" evidence="1">
    <location>
        <begin position="12"/>
        <end position="38"/>
    </location>
</feature>
<keyword evidence="1" id="KW-1133">Transmembrane helix</keyword>
<evidence type="ECO:0000259" key="2">
    <source>
        <dbReference type="Pfam" id="PF09835"/>
    </source>
</evidence>
<organism evidence="3 4">
    <name type="scientific">Acidihalobacter ferrooxydans</name>
    <dbReference type="NCBI Taxonomy" id="1765967"/>
    <lineage>
        <taxon>Bacteria</taxon>
        <taxon>Pseudomonadati</taxon>
        <taxon>Pseudomonadota</taxon>
        <taxon>Gammaproteobacteria</taxon>
        <taxon>Chromatiales</taxon>
        <taxon>Ectothiorhodospiraceae</taxon>
        <taxon>Acidihalobacter</taxon>
    </lineage>
</organism>
<protein>
    <recommendedName>
        <fullName evidence="2">DUF2062 domain-containing protein</fullName>
    </recommendedName>
</protein>
<dbReference type="EMBL" id="CP019434">
    <property type="protein sequence ID" value="APZ42506.1"/>
    <property type="molecule type" value="Genomic_DNA"/>
</dbReference>
<dbReference type="RefSeq" id="WP_076836151.1">
    <property type="nucleotide sequence ID" value="NZ_CP019434.1"/>
</dbReference>
<reference evidence="3 4" key="1">
    <citation type="submission" date="2017-01" db="EMBL/GenBank/DDBJ databases">
        <title>Draft sequence of Acidihalobacter ferrooxidans strain DSM 14175 (strain V8).</title>
        <authorList>
            <person name="Khaleque H.N."/>
            <person name="Ramsay J.P."/>
            <person name="Murphy R.J.T."/>
            <person name="Kaksonen A.H."/>
            <person name="Boxall N.J."/>
            <person name="Watkin E.L.J."/>
        </authorList>
    </citation>
    <scope>NUCLEOTIDE SEQUENCE [LARGE SCALE GENOMIC DNA]</scope>
    <source>
        <strain evidence="3 4">V8</strain>
    </source>
</reference>
<feature type="domain" description="DUF2062" evidence="2">
    <location>
        <begin position="2"/>
        <end position="131"/>
    </location>
</feature>
<gene>
    <name evidence="3" type="ORF">BW247_04885</name>
</gene>
<dbReference type="PANTHER" id="PTHR40547:SF1">
    <property type="entry name" value="SLL0298 PROTEIN"/>
    <property type="match status" value="1"/>
</dbReference>
<dbReference type="KEGG" id="afy:BW247_04885"/>
<dbReference type="AlphaFoldDB" id="A0A1P8UF98"/>
<feature type="transmembrane region" description="Helical" evidence="1">
    <location>
        <begin position="100"/>
        <end position="123"/>
    </location>
</feature>
<proteinExistence type="predicted"/>
<dbReference type="Pfam" id="PF09835">
    <property type="entry name" value="DUF2062"/>
    <property type="match status" value="1"/>
</dbReference>
<feature type="transmembrane region" description="Helical" evidence="1">
    <location>
        <begin position="45"/>
        <end position="65"/>
    </location>
</feature>
<dbReference type="InterPro" id="IPR018639">
    <property type="entry name" value="DUF2062"/>
</dbReference>
<dbReference type="STRING" id="1765967.BW247_04885"/>
<accession>A0A1P8UF98</accession>
<dbReference type="Proteomes" id="UP000243807">
    <property type="component" value="Chromosome"/>
</dbReference>
<keyword evidence="1" id="KW-0812">Transmembrane</keyword>
<sequence length="144" mass="16382">MWHLNRRSISGGVAVGLFMAFVPLPFQMLFAAVAAIILRVNLPTAAALVWISNPLTMPPILFFAYKLGLWVLRRSPHHMPAFTLSLEWFGGEFLKIWEPLLVGSFLLSASTALLGYAGMRLFWRCTVARRWALRRQRRLSGEPR</sequence>
<evidence type="ECO:0000313" key="4">
    <source>
        <dbReference type="Proteomes" id="UP000243807"/>
    </source>
</evidence>
<keyword evidence="1" id="KW-0472">Membrane</keyword>
<name>A0A1P8UF98_9GAMM</name>